<proteinExistence type="predicted"/>
<protein>
    <submittedName>
        <fullName evidence="1">Uncharacterized protein</fullName>
    </submittedName>
</protein>
<sequence length="54" mass="6484">MNERLKYQVKERRSLGNETHTFLLEQRRVTTKTPHQRMKLITNPDQSRCTVGEK</sequence>
<keyword evidence="2" id="KW-1185">Reference proteome</keyword>
<evidence type="ECO:0000313" key="2">
    <source>
        <dbReference type="Proteomes" id="UP000265520"/>
    </source>
</evidence>
<comment type="caution">
    <text evidence="1">The sequence shown here is derived from an EMBL/GenBank/DDBJ whole genome shotgun (WGS) entry which is preliminary data.</text>
</comment>
<organism evidence="1 2">
    <name type="scientific">Trifolium medium</name>
    <dbReference type="NCBI Taxonomy" id="97028"/>
    <lineage>
        <taxon>Eukaryota</taxon>
        <taxon>Viridiplantae</taxon>
        <taxon>Streptophyta</taxon>
        <taxon>Embryophyta</taxon>
        <taxon>Tracheophyta</taxon>
        <taxon>Spermatophyta</taxon>
        <taxon>Magnoliopsida</taxon>
        <taxon>eudicotyledons</taxon>
        <taxon>Gunneridae</taxon>
        <taxon>Pentapetalae</taxon>
        <taxon>rosids</taxon>
        <taxon>fabids</taxon>
        <taxon>Fabales</taxon>
        <taxon>Fabaceae</taxon>
        <taxon>Papilionoideae</taxon>
        <taxon>50 kb inversion clade</taxon>
        <taxon>NPAAA clade</taxon>
        <taxon>Hologalegina</taxon>
        <taxon>IRL clade</taxon>
        <taxon>Trifolieae</taxon>
        <taxon>Trifolium</taxon>
    </lineage>
</organism>
<accession>A0A392QE44</accession>
<reference evidence="1 2" key="1">
    <citation type="journal article" date="2018" name="Front. Plant Sci.">
        <title>Red Clover (Trifolium pratense) and Zigzag Clover (T. medium) - A Picture of Genomic Similarities and Differences.</title>
        <authorList>
            <person name="Dluhosova J."/>
            <person name="Istvanek J."/>
            <person name="Nedelnik J."/>
            <person name="Repkova J."/>
        </authorList>
    </citation>
    <scope>NUCLEOTIDE SEQUENCE [LARGE SCALE GENOMIC DNA]</scope>
    <source>
        <strain evidence="2">cv. 10/8</strain>
        <tissue evidence="1">Leaf</tissue>
    </source>
</reference>
<feature type="non-terminal residue" evidence="1">
    <location>
        <position position="54"/>
    </location>
</feature>
<dbReference type="Proteomes" id="UP000265520">
    <property type="component" value="Unassembled WGS sequence"/>
</dbReference>
<dbReference type="AlphaFoldDB" id="A0A392QE44"/>
<dbReference type="EMBL" id="LXQA010125455">
    <property type="protein sequence ID" value="MCI21545.1"/>
    <property type="molecule type" value="Genomic_DNA"/>
</dbReference>
<name>A0A392QE44_9FABA</name>
<evidence type="ECO:0000313" key="1">
    <source>
        <dbReference type="EMBL" id="MCI21545.1"/>
    </source>
</evidence>